<evidence type="ECO:0000256" key="1">
    <source>
        <dbReference type="SAM" id="MobiDB-lite"/>
    </source>
</evidence>
<proteinExistence type="predicted"/>
<gene>
    <name evidence="2" type="ORF">FXF46_14390</name>
</gene>
<name>A0AAP9JIY4_GLUTH</name>
<protein>
    <submittedName>
        <fullName evidence="2">Uncharacterized protein</fullName>
    </submittedName>
</protein>
<reference evidence="2 3" key="1">
    <citation type="submission" date="2019-08" db="EMBL/GenBank/DDBJ databases">
        <title>Gluconobacter frateurii HD924 genome.</title>
        <authorList>
            <person name="Liu Y."/>
            <person name="Zhang P."/>
        </authorList>
    </citation>
    <scope>NUCLEOTIDE SEQUENCE [LARGE SCALE GENOMIC DNA]</scope>
    <source>
        <strain evidence="2 3">HD924</strain>
    </source>
</reference>
<dbReference type="EMBL" id="CP043043">
    <property type="protein sequence ID" value="QEH97306.1"/>
    <property type="molecule type" value="Genomic_DNA"/>
</dbReference>
<sequence length="124" mass="13590">MKSAENSQKEHDFPCTELAPCTTIPAMETRENPPETDVWPHCVDTSTHNLLPAIDCDAACARLRARQVRDMAVRASRIDDERGVEVVMIDDMANAPAGFERASPSMFDNRGTINTEGDLGLSGE</sequence>
<evidence type="ECO:0000313" key="2">
    <source>
        <dbReference type="EMBL" id="QEH97306.1"/>
    </source>
</evidence>
<organism evidence="2 3">
    <name type="scientific">Gluconobacter thailandicus</name>
    <dbReference type="NCBI Taxonomy" id="257438"/>
    <lineage>
        <taxon>Bacteria</taxon>
        <taxon>Pseudomonadati</taxon>
        <taxon>Pseudomonadota</taxon>
        <taxon>Alphaproteobacteria</taxon>
        <taxon>Acetobacterales</taxon>
        <taxon>Acetobacteraceae</taxon>
        <taxon>Gluconobacter</taxon>
    </lineage>
</organism>
<dbReference type="RefSeq" id="WP_148620963.1">
    <property type="nucleotide sequence ID" value="NZ_CP043043.1"/>
</dbReference>
<dbReference type="Proteomes" id="UP000323560">
    <property type="component" value="Chromosome"/>
</dbReference>
<accession>A0AAP9JIY4</accession>
<evidence type="ECO:0000313" key="3">
    <source>
        <dbReference type="Proteomes" id="UP000323560"/>
    </source>
</evidence>
<dbReference type="AlphaFoldDB" id="A0AAP9JIY4"/>
<dbReference type="KEGG" id="gti:FXF46_14390"/>
<feature type="region of interest" description="Disordered" evidence="1">
    <location>
        <begin position="99"/>
        <end position="124"/>
    </location>
</feature>